<protein>
    <submittedName>
        <fullName evidence="1">MORN repeat variant</fullName>
    </submittedName>
</protein>
<reference evidence="1 2" key="1">
    <citation type="submission" date="2016-10" db="EMBL/GenBank/DDBJ databases">
        <authorList>
            <person name="de Groot N.N."/>
        </authorList>
    </citation>
    <scope>NUCLEOTIDE SEQUENCE [LARGE SCALE GENOMIC DNA]</scope>
    <source>
        <strain evidence="1 2">DSM 23421</strain>
    </source>
</reference>
<dbReference type="AlphaFoldDB" id="A0A1G6W0W5"/>
<dbReference type="Proteomes" id="UP000199109">
    <property type="component" value="Unassembled WGS sequence"/>
</dbReference>
<dbReference type="Pfam" id="PF07661">
    <property type="entry name" value="MORN_2"/>
    <property type="match status" value="2"/>
</dbReference>
<dbReference type="EMBL" id="FNAO01000001">
    <property type="protein sequence ID" value="SDD59459.1"/>
    <property type="molecule type" value="Genomic_DNA"/>
</dbReference>
<evidence type="ECO:0000313" key="1">
    <source>
        <dbReference type="EMBL" id="SDD59459.1"/>
    </source>
</evidence>
<organism evidence="1 2">
    <name type="scientific">Pricia antarctica</name>
    <dbReference type="NCBI Taxonomy" id="641691"/>
    <lineage>
        <taxon>Bacteria</taxon>
        <taxon>Pseudomonadati</taxon>
        <taxon>Bacteroidota</taxon>
        <taxon>Flavobacteriia</taxon>
        <taxon>Flavobacteriales</taxon>
        <taxon>Flavobacteriaceae</taxon>
        <taxon>Pricia</taxon>
    </lineage>
</organism>
<sequence length="120" mass="13409">MKIITVLLALVLTTTFGYSQKEKNLKLNKVTNLIEATYFYENGQVSQMGTFNLAGKLEGNWTSFNETGQKTSVGSYENGLKTGKWLFWDNDKTLREVVFDNNDIASVANTKNSSGIVIKN</sequence>
<keyword evidence="2" id="KW-1185">Reference proteome</keyword>
<dbReference type="RefSeq" id="WP_091864730.1">
    <property type="nucleotide sequence ID" value="NZ_FNAO01000001.1"/>
</dbReference>
<dbReference type="Gene3D" id="2.20.110.10">
    <property type="entry name" value="Histone H3 K4-specific methyltransferase SET7/9 N-terminal domain"/>
    <property type="match status" value="1"/>
</dbReference>
<gene>
    <name evidence="1" type="ORF">SAMN05421636_101144</name>
</gene>
<name>A0A1G6W0W5_9FLAO</name>
<accession>A0A1G6W0W5</accession>
<proteinExistence type="predicted"/>
<dbReference type="SUPFAM" id="SSF82185">
    <property type="entry name" value="Histone H3 K4-specific methyltransferase SET7/9 N-terminal domain"/>
    <property type="match status" value="1"/>
</dbReference>
<evidence type="ECO:0000313" key="2">
    <source>
        <dbReference type="Proteomes" id="UP000199109"/>
    </source>
</evidence>
<dbReference type="InterPro" id="IPR011652">
    <property type="entry name" value="MORN_2"/>
</dbReference>
<dbReference type="OrthoDB" id="1467310at2"/>
<dbReference type="STRING" id="641691.SAMN05421636_101144"/>